<evidence type="ECO:0008006" key="4">
    <source>
        <dbReference type="Google" id="ProtNLM"/>
    </source>
</evidence>
<dbReference type="eggNOG" id="ENOG502S3M7">
    <property type="taxonomic scope" value="Eukaryota"/>
</dbReference>
<dbReference type="OrthoDB" id="5399305at2759"/>
<reference evidence="3" key="1">
    <citation type="submission" date="2012-06" db="EMBL/GenBank/DDBJ databases">
        <title>The genome sequence of Coniosporium apollinis CBS 100218.</title>
        <authorList>
            <consortium name="The Broad Institute Genome Sequencing Platform"/>
            <person name="Cuomo C."/>
            <person name="Gorbushina A."/>
            <person name="Noack S."/>
            <person name="Walker B."/>
            <person name="Young S.K."/>
            <person name="Zeng Q."/>
            <person name="Gargeya S."/>
            <person name="Fitzgerald M."/>
            <person name="Haas B."/>
            <person name="Abouelleil A."/>
            <person name="Alvarado L."/>
            <person name="Arachchi H.M."/>
            <person name="Berlin A.M."/>
            <person name="Chapman S.B."/>
            <person name="Goldberg J."/>
            <person name="Griggs A."/>
            <person name="Gujja S."/>
            <person name="Hansen M."/>
            <person name="Howarth C."/>
            <person name="Imamovic A."/>
            <person name="Larimer J."/>
            <person name="McCowan C."/>
            <person name="Montmayeur A."/>
            <person name="Murphy C."/>
            <person name="Neiman D."/>
            <person name="Pearson M."/>
            <person name="Priest M."/>
            <person name="Roberts A."/>
            <person name="Saif S."/>
            <person name="Shea T."/>
            <person name="Sisk P."/>
            <person name="Sykes S."/>
            <person name="Wortman J."/>
            <person name="Nusbaum C."/>
            <person name="Birren B."/>
        </authorList>
    </citation>
    <scope>NUCLEOTIDE SEQUENCE [LARGE SCALE GENOMIC DNA]</scope>
    <source>
        <strain evidence="3">CBS 100218</strain>
    </source>
</reference>
<sequence length="323" mass="35226">MASTGGNRSWSEEEETYLLQTRMQKLPYKHIAAQLKKTELACRLHYHQLCHGSHRRRRTTSISSTISSSSAGHPSSCFQHSPPSEHRNSNAAESSRHDSPSMYRTGSASPPVPAPVYNKPILPKCQPGLVTPRTSPEPDLHHPSGLRINTAEHVLQRPSTVTSIDTGRLRTIYEAHRAAFWVSIAADYGQDVSPIHLEQAWRQSCNVARPLTPPEEGQSTSKHRPLPPLYSQPAASASERLQGRLFETTPITAGVSAVSAPERLQYTLPTLTPSTAGSTPSMSLSRTSTWSEISSVPATAIAALLTVDKEPRPDVDADAIMHG</sequence>
<dbReference type="STRING" id="1168221.R7YZH4"/>
<dbReference type="HOGENOM" id="CLU_042560_0_0_1"/>
<gene>
    <name evidence="2" type="ORF">W97_06486</name>
</gene>
<dbReference type="GeneID" id="19903797"/>
<feature type="region of interest" description="Disordered" evidence="1">
    <location>
        <begin position="210"/>
        <end position="234"/>
    </location>
</feature>
<accession>R7YZH4</accession>
<protein>
    <recommendedName>
        <fullName evidence="4">Myb-like domain-containing protein</fullName>
    </recommendedName>
</protein>
<feature type="compositionally biased region" description="Low complexity" evidence="1">
    <location>
        <begin position="60"/>
        <end position="70"/>
    </location>
</feature>
<dbReference type="CDD" id="cd00167">
    <property type="entry name" value="SANT"/>
    <property type="match status" value="1"/>
</dbReference>
<dbReference type="EMBL" id="JH767586">
    <property type="protein sequence ID" value="EON67233.1"/>
    <property type="molecule type" value="Genomic_DNA"/>
</dbReference>
<name>R7YZH4_CONA1</name>
<evidence type="ECO:0000313" key="2">
    <source>
        <dbReference type="EMBL" id="EON67233.1"/>
    </source>
</evidence>
<keyword evidence="3" id="KW-1185">Reference proteome</keyword>
<feature type="compositionally biased region" description="Basic and acidic residues" evidence="1">
    <location>
        <begin position="83"/>
        <end position="99"/>
    </location>
</feature>
<dbReference type="InterPro" id="IPR001005">
    <property type="entry name" value="SANT/Myb"/>
</dbReference>
<dbReference type="RefSeq" id="XP_007782550.1">
    <property type="nucleotide sequence ID" value="XM_007784360.1"/>
</dbReference>
<proteinExistence type="predicted"/>
<dbReference type="OMA" id="SAPRDNM"/>
<dbReference type="Proteomes" id="UP000016924">
    <property type="component" value="Unassembled WGS sequence"/>
</dbReference>
<evidence type="ECO:0000256" key="1">
    <source>
        <dbReference type="SAM" id="MobiDB-lite"/>
    </source>
</evidence>
<organism evidence="2 3">
    <name type="scientific">Coniosporium apollinis (strain CBS 100218)</name>
    <name type="common">Rock-inhabiting black yeast</name>
    <dbReference type="NCBI Taxonomy" id="1168221"/>
    <lineage>
        <taxon>Eukaryota</taxon>
        <taxon>Fungi</taxon>
        <taxon>Dikarya</taxon>
        <taxon>Ascomycota</taxon>
        <taxon>Pezizomycotina</taxon>
        <taxon>Dothideomycetes</taxon>
        <taxon>Dothideomycetes incertae sedis</taxon>
        <taxon>Coniosporium</taxon>
    </lineage>
</organism>
<dbReference type="AlphaFoldDB" id="R7YZH4"/>
<feature type="compositionally biased region" description="Polar residues" evidence="1">
    <location>
        <begin position="71"/>
        <end position="82"/>
    </location>
</feature>
<feature type="region of interest" description="Disordered" evidence="1">
    <location>
        <begin position="53"/>
        <end position="145"/>
    </location>
</feature>
<evidence type="ECO:0000313" key="3">
    <source>
        <dbReference type="Proteomes" id="UP000016924"/>
    </source>
</evidence>